<organism evidence="2 3">
    <name type="scientific">Patagioenas fasciata monilis</name>
    <dbReference type="NCBI Taxonomy" id="372326"/>
    <lineage>
        <taxon>Eukaryota</taxon>
        <taxon>Metazoa</taxon>
        <taxon>Chordata</taxon>
        <taxon>Craniata</taxon>
        <taxon>Vertebrata</taxon>
        <taxon>Euteleostomi</taxon>
        <taxon>Archelosauria</taxon>
        <taxon>Archosauria</taxon>
        <taxon>Dinosauria</taxon>
        <taxon>Saurischia</taxon>
        <taxon>Theropoda</taxon>
        <taxon>Coelurosauria</taxon>
        <taxon>Aves</taxon>
        <taxon>Neognathae</taxon>
        <taxon>Neoaves</taxon>
        <taxon>Columbimorphae</taxon>
        <taxon>Columbiformes</taxon>
        <taxon>Columbidae</taxon>
        <taxon>Patagioenas</taxon>
    </lineage>
</organism>
<dbReference type="Proteomes" id="UP000190648">
    <property type="component" value="Unassembled WGS sequence"/>
</dbReference>
<feature type="region of interest" description="Disordered" evidence="1">
    <location>
        <begin position="96"/>
        <end position="117"/>
    </location>
</feature>
<evidence type="ECO:0000313" key="2">
    <source>
        <dbReference type="EMBL" id="OPJ68414.1"/>
    </source>
</evidence>
<proteinExistence type="predicted"/>
<sequence>MHYVGYVECFFKRNRTPLKSSKGLEGAKRVYTTIYHSKWQSKRRTKIKHLLTLYYVLYNFSVVALCFRHCHEEDAFSCKPVLTEQEAVLQEPACKEEHRKIKNHSENGSRSLENKSV</sequence>
<keyword evidence="3" id="KW-1185">Reference proteome</keyword>
<name>A0A1V4J8Q8_PATFA</name>
<dbReference type="EMBL" id="LSYS01008581">
    <property type="protein sequence ID" value="OPJ68414.1"/>
    <property type="molecule type" value="Genomic_DNA"/>
</dbReference>
<gene>
    <name evidence="2" type="ORF">AV530_006057</name>
</gene>
<dbReference type="AlphaFoldDB" id="A0A1V4J8Q8"/>
<protein>
    <submittedName>
        <fullName evidence="2">Uncharacterized protein</fullName>
    </submittedName>
</protein>
<reference evidence="2 3" key="1">
    <citation type="submission" date="2016-02" db="EMBL/GenBank/DDBJ databases">
        <title>Band-tailed pigeon sequencing and assembly.</title>
        <authorList>
            <person name="Soares A.E."/>
            <person name="Novak B.J."/>
            <person name="Rice E.S."/>
            <person name="O'Connell B."/>
            <person name="Chang D."/>
            <person name="Weber S."/>
            <person name="Shapiro B."/>
        </authorList>
    </citation>
    <scope>NUCLEOTIDE SEQUENCE [LARGE SCALE GENOMIC DNA]</scope>
    <source>
        <strain evidence="2">BTP2013</strain>
        <tissue evidence="2">Blood</tissue>
    </source>
</reference>
<evidence type="ECO:0000313" key="3">
    <source>
        <dbReference type="Proteomes" id="UP000190648"/>
    </source>
</evidence>
<comment type="caution">
    <text evidence="2">The sequence shown here is derived from an EMBL/GenBank/DDBJ whole genome shotgun (WGS) entry which is preliminary data.</text>
</comment>
<evidence type="ECO:0000256" key="1">
    <source>
        <dbReference type="SAM" id="MobiDB-lite"/>
    </source>
</evidence>
<accession>A0A1V4J8Q8</accession>